<organism evidence="4 5">
    <name type="scientific">Neocucurbitaria cava</name>
    <dbReference type="NCBI Taxonomy" id="798079"/>
    <lineage>
        <taxon>Eukaryota</taxon>
        <taxon>Fungi</taxon>
        <taxon>Dikarya</taxon>
        <taxon>Ascomycota</taxon>
        <taxon>Pezizomycotina</taxon>
        <taxon>Dothideomycetes</taxon>
        <taxon>Pleosporomycetidae</taxon>
        <taxon>Pleosporales</taxon>
        <taxon>Pleosporineae</taxon>
        <taxon>Cucurbitariaceae</taxon>
        <taxon>Neocucurbitaria</taxon>
    </lineage>
</organism>
<dbReference type="OrthoDB" id="446809at2759"/>
<evidence type="ECO:0000313" key="4">
    <source>
        <dbReference type="EMBL" id="KAJ4364535.1"/>
    </source>
</evidence>
<evidence type="ECO:0000259" key="3">
    <source>
        <dbReference type="Pfam" id="PF22685"/>
    </source>
</evidence>
<dbReference type="EMBL" id="JAPEUY010000017">
    <property type="protein sequence ID" value="KAJ4364535.1"/>
    <property type="molecule type" value="Genomic_DNA"/>
</dbReference>
<evidence type="ECO:0000256" key="1">
    <source>
        <dbReference type="SAM" id="SignalP"/>
    </source>
</evidence>
<dbReference type="Gene3D" id="3.30.360.10">
    <property type="entry name" value="Dihydrodipicolinate Reductase, domain 2"/>
    <property type="match status" value="1"/>
</dbReference>
<keyword evidence="1" id="KW-0732">Signal</keyword>
<feature type="chain" id="PRO_5040957217" evidence="1">
    <location>
        <begin position="24"/>
        <end position="390"/>
    </location>
</feature>
<dbReference type="InterPro" id="IPR051317">
    <property type="entry name" value="Gfo/Idh/MocA_oxidoreduct"/>
</dbReference>
<dbReference type="AlphaFoldDB" id="A0A9W8Y0B6"/>
<dbReference type="PANTHER" id="PTHR43708">
    <property type="entry name" value="CONSERVED EXPRESSED OXIDOREDUCTASE (EUROFUNG)"/>
    <property type="match status" value="1"/>
</dbReference>
<evidence type="ECO:0000313" key="5">
    <source>
        <dbReference type="Proteomes" id="UP001140560"/>
    </source>
</evidence>
<protein>
    <submittedName>
        <fullName evidence="4">Uncharacterized protein</fullName>
    </submittedName>
</protein>
<dbReference type="Pfam" id="PF22685">
    <property type="entry name" value="Gal80p_C-like"/>
    <property type="match status" value="1"/>
</dbReference>
<dbReference type="SUPFAM" id="SSF51735">
    <property type="entry name" value="NAD(P)-binding Rossmann-fold domains"/>
    <property type="match status" value="1"/>
</dbReference>
<dbReference type="PANTHER" id="PTHR43708:SF1">
    <property type="entry name" value="GALACTOSE_LACTOSE METABOLISM REGULATORY PROTEIN GAL80"/>
    <property type="match status" value="1"/>
</dbReference>
<name>A0A9W8Y0B6_9PLEO</name>
<evidence type="ECO:0000259" key="2">
    <source>
        <dbReference type="Pfam" id="PF01408"/>
    </source>
</evidence>
<dbReference type="SUPFAM" id="SSF55347">
    <property type="entry name" value="Glyceraldehyde-3-phosphate dehydrogenase-like, C-terminal domain"/>
    <property type="match status" value="1"/>
</dbReference>
<dbReference type="Proteomes" id="UP001140560">
    <property type="component" value="Unassembled WGS sequence"/>
</dbReference>
<dbReference type="GO" id="GO:0000166">
    <property type="term" value="F:nucleotide binding"/>
    <property type="evidence" value="ECO:0007669"/>
    <property type="project" value="InterPro"/>
</dbReference>
<feature type="domain" description="Gfo/Idh/MocA-like oxidoreductase N-terminal" evidence="2">
    <location>
        <begin position="4"/>
        <end position="124"/>
    </location>
</feature>
<comment type="caution">
    <text evidence="4">The sequence shown here is derived from an EMBL/GenBank/DDBJ whole genome shotgun (WGS) entry which is preliminary data.</text>
</comment>
<gene>
    <name evidence="4" type="ORF">N0V83_009130</name>
</gene>
<keyword evidence="5" id="KW-1185">Reference proteome</keyword>
<dbReference type="Pfam" id="PF01408">
    <property type="entry name" value="GFO_IDH_MocA"/>
    <property type="match status" value="1"/>
</dbReference>
<dbReference type="InterPro" id="IPR036291">
    <property type="entry name" value="NAD(P)-bd_dom_sf"/>
</dbReference>
<dbReference type="Gene3D" id="3.40.50.720">
    <property type="entry name" value="NAD(P)-binding Rossmann-like Domain"/>
    <property type="match status" value="1"/>
</dbReference>
<dbReference type="InterPro" id="IPR000683">
    <property type="entry name" value="Gfo/Idh/MocA-like_OxRdtase_N"/>
</dbReference>
<accession>A0A9W8Y0B6</accession>
<feature type="domain" description="Gal80p-like C-terminal" evidence="3">
    <location>
        <begin position="140"/>
        <end position="293"/>
    </location>
</feature>
<reference evidence="4" key="1">
    <citation type="submission" date="2022-10" db="EMBL/GenBank/DDBJ databases">
        <title>Tapping the CABI collections for fungal endophytes: first genome assemblies for Collariella, Neodidymelliopsis, Ascochyta clinopodiicola, Didymella pomorum, Didymosphaeria variabile, Neocosmospora piperis and Neocucurbitaria cava.</title>
        <authorList>
            <person name="Hill R."/>
        </authorList>
    </citation>
    <scope>NUCLEOTIDE SEQUENCE</scope>
    <source>
        <strain evidence="4">IMI 356814</strain>
    </source>
</reference>
<sequence length="390" mass="43431">MSPIRVALIGLSASAITSWCAEAHLPYLLSPLGKKHYQLVALLNSSVQAAEAAKKHYDLPPNVKAYGDPSALAADPDVDLVVVNTRVDVHFSCVHPSVKAGKAVYIEWPLTESLGTSLELLKDAKYPSHSMIGLQGRVMPLTSRLKELLSQGIIGKVLSSEVRAFGNLMQRDGYPESFHIFAERKINEHPINIHYGHMIDYVHEVLGDWESSRSIMQIQRPKLPIFGADGQVTRTIVSDVPDLISTHGTLKQNKGVTVPGATLVASFRLGQQFKGDPGITWTIAGETGELRLTAPGLYLMSGHSYDGPVTIQHHAHATDEVKQLKWDWSEWQKELPVLSRSTSEMYERYAEWVEGGKGEVRKGREWPNLEDGVKLMKEFDTLYKLYDPNW</sequence>
<feature type="signal peptide" evidence="1">
    <location>
        <begin position="1"/>
        <end position="23"/>
    </location>
</feature>
<dbReference type="InterPro" id="IPR055080">
    <property type="entry name" value="Gal80p-like_C"/>
</dbReference>
<proteinExistence type="predicted"/>